<dbReference type="GO" id="GO:0016301">
    <property type="term" value="F:kinase activity"/>
    <property type="evidence" value="ECO:0007669"/>
    <property type="project" value="UniProtKB-KW"/>
</dbReference>
<evidence type="ECO:0000313" key="5">
    <source>
        <dbReference type="Proteomes" id="UP000001213"/>
    </source>
</evidence>
<feature type="domain" description="Carbohydrate kinase PfkB" evidence="3">
    <location>
        <begin position="15"/>
        <end position="275"/>
    </location>
</feature>
<evidence type="ECO:0000256" key="1">
    <source>
        <dbReference type="ARBA" id="ARBA00022679"/>
    </source>
</evidence>
<dbReference type="AlphaFoldDB" id="D5UXB5"/>
<dbReference type="InterPro" id="IPR052562">
    <property type="entry name" value="Ketohexokinase-related"/>
</dbReference>
<dbReference type="HOGENOM" id="CLU_027634_10_2_11"/>
<name>D5UXB5_TSUPD</name>
<dbReference type="Proteomes" id="UP000001213">
    <property type="component" value="Chromosome"/>
</dbReference>
<accession>D5UXB5</accession>
<evidence type="ECO:0000313" key="4">
    <source>
        <dbReference type="EMBL" id="ADG80134.1"/>
    </source>
</evidence>
<dbReference type="InterPro" id="IPR002173">
    <property type="entry name" value="Carboh/pur_kinase_PfkB_CS"/>
</dbReference>
<dbReference type="InterPro" id="IPR011611">
    <property type="entry name" value="PfkB_dom"/>
</dbReference>
<dbReference type="PANTHER" id="PTHR42774:SF3">
    <property type="entry name" value="KETOHEXOKINASE"/>
    <property type="match status" value="1"/>
</dbReference>
<dbReference type="EMBL" id="CP001966">
    <property type="protein sequence ID" value="ADG80134.1"/>
    <property type="molecule type" value="Genomic_DNA"/>
</dbReference>
<reference evidence="5" key="1">
    <citation type="submission" date="2010-03" db="EMBL/GenBank/DDBJ databases">
        <title>The complete chromosome of Tsukamurella paurometabola DSM 20162.</title>
        <authorList>
            <consortium name="US DOE Joint Genome Institute (JGI-PGF)"/>
            <person name="Lucas S."/>
            <person name="Copeland A."/>
            <person name="Lapidus A."/>
            <person name="Glavina del Rio T."/>
            <person name="Dalin E."/>
            <person name="Tice H."/>
            <person name="Bruce D."/>
            <person name="Goodwin L."/>
            <person name="Pitluck S."/>
            <person name="Kyrpides N."/>
            <person name="Mavromatis K."/>
            <person name="Ivanova N."/>
            <person name="Mikhailova N."/>
            <person name="Munk A.C."/>
            <person name="Brettin T."/>
            <person name="Detter J.C."/>
            <person name="Tapia R."/>
            <person name="Han C."/>
            <person name="Larimer F."/>
            <person name="Land M."/>
            <person name="Hauser L."/>
            <person name="Markowitz V."/>
            <person name="Cheng J.-F."/>
            <person name="Hugenholtz P."/>
            <person name="Woyke T."/>
            <person name="Wu D."/>
            <person name="Jando M."/>
            <person name="Brambilla E."/>
            <person name="Klenk H.-P."/>
            <person name="Eisen J.A."/>
        </authorList>
    </citation>
    <scope>NUCLEOTIDE SEQUENCE [LARGE SCALE GENOMIC DNA]</scope>
    <source>
        <strain evidence="5">ATCC 8368 / DSM 20162 / CCUG 35730 / CIP 100753 / JCM 10117 / KCTC 9821 / NBRC 16120 / NCIMB 702349 / NCTC 13040</strain>
    </source>
</reference>
<dbReference type="Gene3D" id="3.40.1190.20">
    <property type="match status" value="1"/>
</dbReference>
<evidence type="ECO:0000259" key="3">
    <source>
        <dbReference type="Pfam" id="PF00294"/>
    </source>
</evidence>
<keyword evidence="2" id="KW-0418">Kinase</keyword>
<reference evidence="4 5" key="2">
    <citation type="journal article" date="2011" name="Stand. Genomic Sci.">
        <title>Complete genome sequence of Tsukamurella paurometabola type strain (no. 33).</title>
        <authorList>
            <person name="Munk A.C."/>
            <person name="Lapidus A."/>
            <person name="Lucas S."/>
            <person name="Nolan M."/>
            <person name="Tice H."/>
            <person name="Cheng J.F."/>
            <person name="Del Rio T.G."/>
            <person name="Goodwin L."/>
            <person name="Pitluck S."/>
            <person name="Liolios K."/>
            <person name="Huntemann M."/>
            <person name="Ivanova N."/>
            <person name="Mavromatis K."/>
            <person name="Mikhailova N."/>
            <person name="Pati A."/>
            <person name="Chen A."/>
            <person name="Palaniappan K."/>
            <person name="Tapia R."/>
            <person name="Han C."/>
            <person name="Land M."/>
            <person name="Hauser L."/>
            <person name="Chang Y.J."/>
            <person name="Jeffries C.D."/>
            <person name="Brettin T."/>
            <person name="Yasawong M."/>
            <person name="Brambilla E.M."/>
            <person name="Rohde M."/>
            <person name="Sikorski J."/>
            <person name="Goker M."/>
            <person name="Detter J.C."/>
            <person name="Woyke T."/>
            <person name="Bristow J."/>
            <person name="Eisen J.A."/>
            <person name="Markowitz V."/>
            <person name="Hugenholtz P."/>
            <person name="Kyrpides N.C."/>
            <person name="Klenk H.P."/>
        </authorList>
    </citation>
    <scope>NUCLEOTIDE SEQUENCE [LARGE SCALE GENOMIC DNA]</scope>
    <source>
        <strain evidence="5">ATCC 8368 / DSM 20162 / CCUG 35730 / CIP 100753 / JCM 10117 / KCTC 9821 / NBRC 16120 / NCIMB 702349 / NCTC 13040</strain>
    </source>
</reference>
<dbReference type="PANTHER" id="PTHR42774">
    <property type="entry name" value="PHOSPHOTRANSFERASE SYSTEM TRANSPORT PROTEIN"/>
    <property type="match status" value="1"/>
</dbReference>
<sequence>MWRRRVGRDTPQGLFVGLATVDVIQRVDELPRPNAKVTAMRQDVAGGGPALNAAATFAALGGVAVLAAPVGDGPLGHLIRDDLRRCAVELIDLASHGFEPPVSAITVDAHTGDRQIVSYDGSGYPDVVPTISADGFDVVLLDGHGPAAARSALTAAVAAGVPTVLDAGRWRPVFADLLPRATHVICSADFIAPEPISGPRTVAVSDGAGPIRYVTDGVAGTAPVPSVAVIDTLGAGDVLHGAFAAAIARGAAVPEALHSAAGHASDKCRHPGVREWLDTVRRTR</sequence>
<dbReference type="eggNOG" id="COG0524">
    <property type="taxonomic scope" value="Bacteria"/>
</dbReference>
<organism evidence="4 5">
    <name type="scientific">Tsukamurella paurometabola (strain ATCC 8368 / DSM 20162 / CCUG 35730 / CIP 100753 / JCM 10117 / KCTC 9821 / NBRC 16120 / NCIMB 702349 / NCTC 13040)</name>
    <name type="common">Corynebacterium paurometabolum</name>
    <dbReference type="NCBI Taxonomy" id="521096"/>
    <lineage>
        <taxon>Bacteria</taxon>
        <taxon>Bacillati</taxon>
        <taxon>Actinomycetota</taxon>
        <taxon>Actinomycetes</taxon>
        <taxon>Mycobacteriales</taxon>
        <taxon>Tsukamurellaceae</taxon>
        <taxon>Tsukamurella</taxon>
    </lineage>
</organism>
<keyword evidence="1" id="KW-0808">Transferase</keyword>
<dbReference type="KEGG" id="tpr:Tpau_3555"/>
<evidence type="ECO:0000256" key="2">
    <source>
        <dbReference type="ARBA" id="ARBA00022777"/>
    </source>
</evidence>
<proteinExistence type="predicted"/>
<dbReference type="SUPFAM" id="SSF53613">
    <property type="entry name" value="Ribokinase-like"/>
    <property type="match status" value="1"/>
</dbReference>
<gene>
    <name evidence="4" type="ordered locus">Tpau_3555</name>
</gene>
<dbReference type="InterPro" id="IPR029056">
    <property type="entry name" value="Ribokinase-like"/>
</dbReference>
<dbReference type="STRING" id="521096.Tpau_3555"/>
<keyword evidence="5" id="KW-1185">Reference proteome</keyword>
<dbReference type="Pfam" id="PF00294">
    <property type="entry name" value="PfkB"/>
    <property type="match status" value="1"/>
</dbReference>
<protein>
    <submittedName>
        <fullName evidence="4">PfkB domain protein</fullName>
    </submittedName>
</protein>
<dbReference type="PROSITE" id="PS00584">
    <property type="entry name" value="PFKB_KINASES_2"/>
    <property type="match status" value="1"/>
</dbReference>